<proteinExistence type="predicted"/>
<comment type="caution">
    <text evidence="1">The sequence shown here is derived from an EMBL/GenBank/DDBJ whole genome shotgun (WGS) entry which is preliminary data.</text>
</comment>
<reference evidence="1" key="2">
    <citation type="submission" date="2022-01" db="EMBL/GenBank/DDBJ databases">
        <authorList>
            <person name="Yamashiro T."/>
            <person name="Shiraishi A."/>
            <person name="Satake H."/>
            <person name="Nakayama K."/>
        </authorList>
    </citation>
    <scope>NUCLEOTIDE SEQUENCE</scope>
</reference>
<dbReference type="Proteomes" id="UP001151760">
    <property type="component" value="Unassembled WGS sequence"/>
</dbReference>
<organism evidence="1 2">
    <name type="scientific">Tanacetum coccineum</name>
    <dbReference type="NCBI Taxonomy" id="301880"/>
    <lineage>
        <taxon>Eukaryota</taxon>
        <taxon>Viridiplantae</taxon>
        <taxon>Streptophyta</taxon>
        <taxon>Embryophyta</taxon>
        <taxon>Tracheophyta</taxon>
        <taxon>Spermatophyta</taxon>
        <taxon>Magnoliopsida</taxon>
        <taxon>eudicotyledons</taxon>
        <taxon>Gunneridae</taxon>
        <taxon>Pentapetalae</taxon>
        <taxon>asterids</taxon>
        <taxon>campanulids</taxon>
        <taxon>Asterales</taxon>
        <taxon>Asteraceae</taxon>
        <taxon>Asteroideae</taxon>
        <taxon>Anthemideae</taxon>
        <taxon>Anthemidinae</taxon>
        <taxon>Tanacetum</taxon>
    </lineage>
</organism>
<accession>A0ABQ4WKW6</accession>
<evidence type="ECO:0000313" key="1">
    <source>
        <dbReference type="EMBL" id="GJS53478.1"/>
    </source>
</evidence>
<gene>
    <name evidence="1" type="ORF">Tco_0626840</name>
</gene>
<dbReference type="EMBL" id="BQNB010008729">
    <property type="protein sequence ID" value="GJS53478.1"/>
    <property type="molecule type" value="Genomic_DNA"/>
</dbReference>
<keyword evidence="2" id="KW-1185">Reference proteome</keyword>
<sequence>MSCSLRCGRKCFSSSSSEVEMKYFTSRRFTRQEKDMLYVKKNKAYLLGKVTSKVGIESKDLSLPINTKCIEELSYLSNKLNRTAEAEASVLVIIIIEQRVKVDQKALILELKRRVHEEHCSDNLYAVSIKEDRTHTCPKLHSASTKERSICRIQKKAIRHIQVQVMEYSGI</sequence>
<name>A0ABQ4WKW6_9ASTR</name>
<evidence type="ECO:0000313" key="2">
    <source>
        <dbReference type="Proteomes" id="UP001151760"/>
    </source>
</evidence>
<protein>
    <submittedName>
        <fullName evidence="1">Uncharacterized protein</fullName>
    </submittedName>
</protein>
<reference evidence="1" key="1">
    <citation type="journal article" date="2022" name="Int. J. Mol. Sci.">
        <title>Draft Genome of Tanacetum Coccineum: Genomic Comparison of Closely Related Tanacetum-Family Plants.</title>
        <authorList>
            <person name="Yamashiro T."/>
            <person name="Shiraishi A."/>
            <person name="Nakayama K."/>
            <person name="Satake H."/>
        </authorList>
    </citation>
    <scope>NUCLEOTIDE SEQUENCE</scope>
</reference>